<proteinExistence type="predicted"/>
<reference evidence="1 2" key="1">
    <citation type="submission" date="2018-04" db="EMBL/GenBank/DDBJ databases">
        <authorList>
            <person name="Vogel A."/>
        </authorList>
    </citation>
    <scope>NUCLEOTIDE SEQUENCE [LARGE SCALE GENOMIC DNA]</scope>
</reference>
<dbReference type="AlphaFoldDB" id="A0A484KL30"/>
<accession>A0A484KL30</accession>
<dbReference type="Proteomes" id="UP000595140">
    <property type="component" value="Unassembled WGS sequence"/>
</dbReference>
<name>A0A484KL30_9ASTE</name>
<protein>
    <submittedName>
        <fullName evidence="1">Uncharacterized protein</fullName>
    </submittedName>
</protein>
<gene>
    <name evidence="1" type="ORF">CCAM_LOCUS5595</name>
</gene>
<evidence type="ECO:0000313" key="1">
    <source>
        <dbReference type="EMBL" id="VFQ63819.1"/>
    </source>
</evidence>
<dbReference type="EMBL" id="OOIL02000336">
    <property type="protein sequence ID" value="VFQ63819.1"/>
    <property type="molecule type" value="Genomic_DNA"/>
</dbReference>
<organism evidence="1 2">
    <name type="scientific">Cuscuta campestris</name>
    <dbReference type="NCBI Taxonomy" id="132261"/>
    <lineage>
        <taxon>Eukaryota</taxon>
        <taxon>Viridiplantae</taxon>
        <taxon>Streptophyta</taxon>
        <taxon>Embryophyta</taxon>
        <taxon>Tracheophyta</taxon>
        <taxon>Spermatophyta</taxon>
        <taxon>Magnoliopsida</taxon>
        <taxon>eudicotyledons</taxon>
        <taxon>Gunneridae</taxon>
        <taxon>Pentapetalae</taxon>
        <taxon>asterids</taxon>
        <taxon>lamiids</taxon>
        <taxon>Solanales</taxon>
        <taxon>Convolvulaceae</taxon>
        <taxon>Cuscuteae</taxon>
        <taxon>Cuscuta</taxon>
        <taxon>Cuscuta subgen. Grammica</taxon>
        <taxon>Cuscuta sect. Cleistogrammica</taxon>
    </lineage>
</organism>
<keyword evidence="2" id="KW-1185">Reference proteome</keyword>
<evidence type="ECO:0000313" key="2">
    <source>
        <dbReference type="Proteomes" id="UP000595140"/>
    </source>
</evidence>
<sequence length="67" mass="7278">MSISLVVSISHPGIATMAAFSSPELRFPALDFSAMDKFPVEEDRISPAAMRCLFGVFCCSSLFDILC</sequence>